<dbReference type="Proteomes" id="UP001326199">
    <property type="component" value="Unassembled WGS sequence"/>
</dbReference>
<accession>A0ABR0HHG7</accession>
<dbReference type="CDD" id="cd05120">
    <property type="entry name" value="APH_ChoK_like"/>
    <property type="match status" value="1"/>
</dbReference>
<dbReference type="RefSeq" id="XP_062767486.1">
    <property type="nucleotide sequence ID" value="XM_062911455.1"/>
</dbReference>
<evidence type="ECO:0000313" key="3">
    <source>
        <dbReference type="Proteomes" id="UP001326199"/>
    </source>
</evidence>
<reference evidence="2 3" key="1">
    <citation type="journal article" date="2023" name="bioRxiv">
        <title>High-quality genome assemblies of four members of thePodospora anserinaspecies complex.</title>
        <authorList>
            <person name="Ament-Velasquez S.L."/>
            <person name="Vogan A.A."/>
            <person name="Wallerman O."/>
            <person name="Hartmann F."/>
            <person name="Gautier V."/>
            <person name="Silar P."/>
            <person name="Giraud T."/>
            <person name="Johannesson H."/>
        </authorList>
    </citation>
    <scope>NUCLEOTIDE SEQUENCE [LARGE SCALE GENOMIC DNA]</scope>
    <source>
        <strain evidence="2 3">CBS 411.78</strain>
    </source>
</reference>
<organism evidence="2 3">
    <name type="scientific">Podospora pseudopauciseta</name>
    <dbReference type="NCBI Taxonomy" id="2093780"/>
    <lineage>
        <taxon>Eukaryota</taxon>
        <taxon>Fungi</taxon>
        <taxon>Dikarya</taxon>
        <taxon>Ascomycota</taxon>
        <taxon>Pezizomycotina</taxon>
        <taxon>Sordariomycetes</taxon>
        <taxon>Sordariomycetidae</taxon>
        <taxon>Sordariales</taxon>
        <taxon>Podosporaceae</taxon>
        <taxon>Podospora</taxon>
    </lineage>
</organism>
<dbReference type="GeneID" id="87931798"/>
<dbReference type="InterPro" id="IPR011009">
    <property type="entry name" value="Kinase-like_dom_sf"/>
</dbReference>
<dbReference type="InterPro" id="IPR002575">
    <property type="entry name" value="Aminoglycoside_PTrfase"/>
</dbReference>
<name>A0ABR0HHG7_9PEZI</name>
<dbReference type="PANTHER" id="PTHR21310:SF55">
    <property type="entry name" value="AMINOGLYCOSIDE PHOSPHOTRANSFERASE DOMAIN-CONTAINING PROTEIN"/>
    <property type="match status" value="1"/>
</dbReference>
<comment type="caution">
    <text evidence="2">The sequence shown here is derived from an EMBL/GenBank/DDBJ whole genome shotgun (WGS) entry which is preliminary data.</text>
</comment>
<dbReference type="EMBL" id="JAFFHB010000004">
    <property type="protein sequence ID" value="KAK4667520.1"/>
    <property type="molecule type" value="Genomic_DNA"/>
</dbReference>
<evidence type="ECO:0000313" key="2">
    <source>
        <dbReference type="EMBL" id="KAK4667520.1"/>
    </source>
</evidence>
<dbReference type="SUPFAM" id="SSF56112">
    <property type="entry name" value="Protein kinase-like (PK-like)"/>
    <property type="match status" value="1"/>
</dbReference>
<dbReference type="PANTHER" id="PTHR21310">
    <property type="entry name" value="AMINOGLYCOSIDE PHOSPHOTRANSFERASE-RELATED-RELATED"/>
    <property type="match status" value="1"/>
</dbReference>
<dbReference type="Pfam" id="PF01636">
    <property type="entry name" value="APH"/>
    <property type="match status" value="1"/>
</dbReference>
<gene>
    <name evidence="2" type="ORF">QC763_310030</name>
</gene>
<evidence type="ECO:0000259" key="1">
    <source>
        <dbReference type="Pfam" id="PF01636"/>
    </source>
</evidence>
<sequence length="286" mass="32985">MESKPINDTACNRFITLFLFRLNSIGWMRRLRKSPWGIVCVSSKRCIKAGAFTTLAEANAMRFVAENTSITVPKVYCSFEHGERVYILMERVPGRILSEDWSERSEESRTRILDQLRTMASELRRLSPPENITGVANVDGGPICDGRLPDGPYWGPFKTIEDFHRKLCGDIGSVDEIDDDLEGKLPGLRELVAQYNNSSESQKPVFTHNDLSPNNIMAEGDTITAIIDWEMAGWMPPYWEYTSTWHVTPRLAFWRDHVDQFLEPFPHELEMEKQRRRYFGEFGIDI</sequence>
<proteinExistence type="predicted"/>
<dbReference type="InterPro" id="IPR051678">
    <property type="entry name" value="AGP_Transferase"/>
</dbReference>
<protein>
    <recommendedName>
        <fullName evidence="1">Aminoglycoside phosphotransferase domain-containing protein</fullName>
    </recommendedName>
</protein>
<dbReference type="Gene3D" id="3.90.1200.10">
    <property type="match status" value="1"/>
</dbReference>
<feature type="domain" description="Aminoglycoside phosphotransferase" evidence="1">
    <location>
        <begin position="55"/>
        <end position="261"/>
    </location>
</feature>
<keyword evidence="3" id="KW-1185">Reference proteome</keyword>